<keyword evidence="2" id="KW-0560">Oxidoreductase</keyword>
<evidence type="ECO:0000313" key="5">
    <source>
        <dbReference type="Proteomes" id="UP000268014"/>
    </source>
</evidence>
<reference evidence="4 5" key="2">
    <citation type="submission" date="2018-11" db="EMBL/GenBank/DDBJ databases">
        <authorList>
            <consortium name="Pathogen Informatics"/>
        </authorList>
    </citation>
    <scope>NUCLEOTIDE SEQUENCE [LARGE SCALE GENOMIC DNA]</scope>
    <source>
        <strain evidence="4 5">MHpl1</strain>
    </source>
</reference>
<feature type="domain" description="ACAD9/ACADV-like C-terminal" evidence="3">
    <location>
        <begin position="33"/>
        <end position="66"/>
    </location>
</feature>
<evidence type="ECO:0000256" key="2">
    <source>
        <dbReference type="ARBA" id="ARBA00023002"/>
    </source>
</evidence>
<evidence type="ECO:0000259" key="3">
    <source>
        <dbReference type="Pfam" id="PF21343"/>
    </source>
</evidence>
<dbReference type="STRING" id="6290.A0A0N4W554"/>
<dbReference type="Proteomes" id="UP000268014">
    <property type="component" value="Unassembled WGS sequence"/>
</dbReference>
<proteinExistence type="predicted"/>
<gene>
    <name evidence="4" type="ORF">HPLM_LOCUS5060</name>
</gene>
<protein>
    <submittedName>
        <fullName evidence="6">Vinculin</fullName>
    </submittedName>
</protein>
<keyword evidence="1" id="KW-0809">Transit peptide</keyword>
<organism evidence="6">
    <name type="scientific">Haemonchus placei</name>
    <name type="common">Barber's pole worm</name>
    <dbReference type="NCBI Taxonomy" id="6290"/>
    <lineage>
        <taxon>Eukaryota</taxon>
        <taxon>Metazoa</taxon>
        <taxon>Ecdysozoa</taxon>
        <taxon>Nematoda</taxon>
        <taxon>Chromadorea</taxon>
        <taxon>Rhabditida</taxon>
        <taxon>Rhabditina</taxon>
        <taxon>Rhabditomorpha</taxon>
        <taxon>Strongyloidea</taxon>
        <taxon>Trichostrongylidae</taxon>
        <taxon>Haemonchus</taxon>
    </lineage>
</organism>
<name>A0A0N4W554_HAEPC</name>
<evidence type="ECO:0000313" key="6">
    <source>
        <dbReference type="WBParaSite" id="HPLM_0000506801-mRNA-1"/>
    </source>
</evidence>
<dbReference type="WBParaSite" id="HPLM_0000506801-mRNA-1">
    <property type="protein sequence ID" value="HPLM_0000506801-mRNA-1"/>
    <property type="gene ID" value="HPLM_0000506801"/>
</dbReference>
<reference evidence="6" key="1">
    <citation type="submission" date="2017-02" db="UniProtKB">
        <authorList>
            <consortium name="WormBaseParasite"/>
        </authorList>
    </citation>
    <scope>IDENTIFICATION</scope>
</reference>
<sequence>MGFIKDCGLERVMRDLRILSGSPGADFAAVVDPALGDSAKKLDNCIKELGKTVENLLIKYKKGIIHALIRARTAPPVLLMKGILRIISAILVRHVALGEDWTCMNSRMLIESCARGHGNFSGSAQSTIATGFEPVDRREAIDFCPRSFLVDDGWST</sequence>
<dbReference type="EMBL" id="UZAF01016285">
    <property type="protein sequence ID" value="VDO24784.1"/>
    <property type="molecule type" value="Genomic_DNA"/>
</dbReference>
<dbReference type="AlphaFoldDB" id="A0A0N4W554"/>
<evidence type="ECO:0000256" key="1">
    <source>
        <dbReference type="ARBA" id="ARBA00022946"/>
    </source>
</evidence>
<evidence type="ECO:0000313" key="4">
    <source>
        <dbReference type="EMBL" id="VDO24784.1"/>
    </source>
</evidence>
<dbReference type="Gene3D" id="1.20.140.10">
    <property type="entry name" value="Butyryl-CoA Dehydrogenase, subunit A, domain 3"/>
    <property type="match status" value="1"/>
</dbReference>
<dbReference type="Pfam" id="PF21343">
    <property type="entry name" value="ACAD9-ACADV_C"/>
    <property type="match status" value="1"/>
</dbReference>
<accession>A0A0N4W554</accession>
<keyword evidence="5" id="KW-1185">Reference proteome</keyword>
<dbReference type="InterPro" id="IPR049448">
    <property type="entry name" value="ACAD9/ACADV-like_C"/>
</dbReference>